<feature type="non-terminal residue" evidence="5">
    <location>
        <position position="1"/>
    </location>
</feature>
<dbReference type="Proteomes" id="UP000800092">
    <property type="component" value="Unassembled WGS sequence"/>
</dbReference>
<evidence type="ECO:0000313" key="5">
    <source>
        <dbReference type="EMBL" id="KAF2229643.1"/>
    </source>
</evidence>
<dbReference type="InterPro" id="IPR011701">
    <property type="entry name" value="MFS"/>
</dbReference>
<evidence type="ECO:0000256" key="2">
    <source>
        <dbReference type="ARBA" id="ARBA00006727"/>
    </source>
</evidence>
<feature type="transmembrane region" description="Helical" evidence="3">
    <location>
        <begin position="133"/>
        <end position="153"/>
    </location>
</feature>
<accession>A0A6A6GWE6</accession>
<comment type="similarity">
    <text evidence="2">Belongs to the major facilitator superfamily. Monocarboxylate porter (TC 2.A.1.13) family.</text>
</comment>
<dbReference type="GO" id="GO:0016020">
    <property type="term" value="C:membrane"/>
    <property type="evidence" value="ECO:0007669"/>
    <property type="project" value="UniProtKB-SubCell"/>
</dbReference>
<evidence type="ECO:0000256" key="3">
    <source>
        <dbReference type="SAM" id="Phobius"/>
    </source>
</evidence>
<dbReference type="InterPro" id="IPR020846">
    <property type="entry name" value="MFS_dom"/>
</dbReference>
<feature type="transmembrane region" description="Helical" evidence="3">
    <location>
        <begin position="241"/>
        <end position="260"/>
    </location>
</feature>
<feature type="transmembrane region" description="Helical" evidence="3">
    <location>
        <begin position="266"/>
        <end position="289"/>
    </location>
</feature>
<feature type="transmembrane region" description="Helical" evidence="3">
    <location>
        <begin position="209"/>
        <end position="229"/>
    </location>
</feature>
<feature type="transmembrane region" description="Helical" evidence="3">
    <location>
        <begin position="15"/>
        <end position="37"/>
    </location>
</feature>
<dbReference type="InterPro" id="IPR036259">
    <property type="entry name" value="MFS_trans_sf"/>
</dbReference>
<evidence type="ECO:0000256" key="1">
    <source>
        <dbReference type="ARBA" id="ARBA00004141"/>
    </source>
</evidence>
<feature type="transmembrane region" description="Helical" evidence="3">
    <location>
        <begin position="102"/>
        <end position="121"/>
    </location>
</feature>
<feature type="transmembrane region" description="Helical" evidence="3">
    <location>
        <begin position="301"/>
        <end position="319"/>
    </location>
</feature>
<dbReference type="GO" id="GO:0022857">
    <property type="term" value="F:transmembrane transporter activity"/>
    <property type="evidence" value="ECO:0007669"/>
    <property type="project" value="InterPro"/>
</dbReference>
<evidence type="ECO:0000313" key="6">
    <source>
        <dbReference type="Proteomes" id="UP000800092"/>
    </source>
</evidence>
<sequence length="365" mass="39275">YWAQNQLAHYTDSQIGWIPSVFVFLSLLLGVQFGPLFDRYGPRWINLIASAGYVVCLVLLAECTEYWQFMLTLGVWGGVCCAALSTTGLAVLSHWFRMRRGLANGIAMAGSSCGGVAFPLILRPALDQLGWKWSMRLIALVVLVLTAVANLLIRGRLPVGKRSGAIDPRCLRDSRLAWAAVGTFCLEFTLFGSLGLIPTYAIGQGFSNQTAFIIIAVLNAGSAVGRYASGILADMYGHFNTMGLMIASSIIVIAGVWFSVGHKLAVLYLFAVLFGAFTGGYISLAPSCIGQICTADRFGEVFGTCYCVVSFANLLTIPIGGEVLKAAGSEVLIGVMVLSAGIALVSFSMARWACLDYKWKWAIKI</sequence>
<dbReference type="OrthoDB" id="6499973at2759"/>
<name>A0A6A6GWE6_VIRVR</name>
<dbReference type="PROSITE" id="PS50850">
    <property type="entry name" value="MFS"/>
    <property type="match status" value="1"/>
</dbReference>
<feature type="transmembrane region" description="Helical" evidence="3">
    <location>
        <begin position="176"/>
        <end position="197"/>
    </location>
</feature>
<reference evidence="5" key="1">
    <citation type="journal article" date="2020" name="Stud. Mycol.">
        <title>101 Dothideomycetes genomes: a test case for predicting lifestyles and emergence of pathogens.</title>
        <authorList>
            <person name="Haridas S."/>
            <person name="Albert R."/>
            <person name="Binder M."/>
            <person name="Bloem J."/>
            <person name="Labutti K."/>
            <person name="Salamov A."/>
            <person name="Andreopoulos B."/>
            <person name="Baker S."/>
            <person name="Barry K."/>
            <person name="Bills G."/>
            <person name="Bluhm B."/>
            <person name="Cannon C."/>
            <person name="Castanera R."/>
            <person name="Culley D."/>
            <person name="Daum C."/>
            <person name="Ezra D."/>
            <person name="Gonzalez J."/>
            <person name="Henrissat B."/>
            <person name="Kuo A."/>
            <person name="Liang C."/>
            <person name="Lipzen A."/>
            <person name="Lutzoni F."/>
            <person name="Magnuson J."/>
            <person name="Mondo S."/>
            <person name="Nolan M."/>
            <person name="Ohm R."/>
            <person name="Pangilinan J."/>
            <person name="Park H.-J."/>
            <person name="Ramirez L."/>
            <person name="Alfaro M."/>
            <person name="Sun H."/>
            <person name="Tritt A."/>
            <person name="Yoshinaga Y."/>
            <person name="Zwiers L.-H."/>
            <person name="Turgeon B."/>
            <person name="Goodwin S."/>
            <person name="Spatafora J."/>
            <person name="Crous P."/>
            <person name="Grigoriev I."/>
        </authorList>
    </citation>
    <scope>NUCLEOTIDE SEQUENCE</scope>
    <source>
        <strain evidence="5">Tuck. ex Michener</strain>
    </source>
</reference>
<feature type="domain" description="Major facilitator superfamily (MFS) profile" evidence="4">
    <location>
        <begin position="175"/>
        <end position="365"/>
    </location>
</feature>
<keyword evidence="3" id="KW-1133">Transmembrane helix</keyword>
<dbReference type="PANTHER" id="PTHR11360:SF230">
    <property type="entry name" value="MONOCARBOXYLATE TRANSPORTER, PUTATIVE (AFU_ORTHOLOGUE AFUA_2G12790)-RELATED"/>
    <property type="match status" value="1"/>
</dbReference>
<keyword evidence="3" id="KW-0812">Transmembrane</keyword>
<keyword evidence="6" id="KW-1185">Reference proteome</keyword>
<feature type="transmembrane region" description="Helical" evidence="3">
    <location>
        <begin position="44"/>
        <end position="61"/>
    </location>
</feature>
<protein>
    <submittedName>
        <fullName evidence="5">MFS general substrate transporter</fullName>
    </submittedName>
</protein>
<dbReference type="AlphaFoldDB" id="A0A6A6GWE6"/>
<feature type="transmembrane region" description="Helical" evidence="3">
    <location>
        <begin position="67"/>
        <end position="90"/>
    </location>
</feature>
<dbReference type="Pfam" id="PF07690">
    <property type="entry name" value="MFS_1"/>
    <property type="match status" value="1"/>
</dbReference>
<organism evidence="5 6">
    <name type="scientific">Viridothelium virens</name>
    <name type="common">Speckled blister lichen</name>
    <name type="synonym">Trypethelium virens</name>
    <dbReference type="NCBI Taxonomy" id="1048519"/>
    <lineage>
        <taxon>Eukaryota</taxon>
        <taxon>Fungi</taxon>
        <taxon>Dikarya</taxon>
        <taxon>Ascomycota</taxon>
        <taxon>Pezizomycotina</taxon>
        <taxon>Dothideomycetes</taxon>
        <taxon>Dothideomycetes incertae sedis</taxon>
        <taxon>Trypetheliales</taxon>
        <taxon>Trypetheliaceae</taxon>
        <taxon>Viridothelium</taxon>
    </lineage>
</organism>
<dbReference type="EMBL" id="ML991857">
    <property type="protein sequence ID" value="KAF2229643.1"/>
    <property type="molecule type" value="Genomic_DNA"/>
</dbReference>
<dbReference type="Gene3D" id="1.20.1250.20">
    <property type="entry name" value="MFS general substrate transporter like domains"/>
    <property type="match status" value="1"/>
</dbReference>
<dbReference type="InterPro" id="IPR050327">
    <property type="entry name" value="Proton-linked_MCT"/>
</dbReference>
<comment type="subcellular location">
    <subcellularLocation>
        <location evidence="1">Membrane</location>
        <topology evidence="1">Multi-pass membrane protein</topology>
    </subcellularLocation>
</comment>
<evidence type="ECO:0000259" key="4">
    <source>
        <dbReference type="PROSITE" id="PS50850"/>
    </source>
</evidence>
<dbReference type="PANTHER" id="PTHR11360">
    <property type="entry name" value="MONOCARBOXYLATE TRANSPORTER"/>
    <property type="match status" value="1"/>
</dbReference>
<feature type="transmembrane region" description="Helical" evidence="3">
    <location>
        <begin position="331"/>
        <end position="354"/>
    </location>
</feature>
<keyword evidence="3" id="KW-0472">Membrane</keyword>
<dbReference type="SUPFAM" id="SSF103473">
    <property type="entry name" value="MFS general substrate transporter"/>
    <property type="match status" value="1"/>
</dbReference>
<proteinExistence type="inferred from homology"/>
<gene>
    <name evidence="5" type="ORF">EV356DRAFT_455464</name>
</gene>